<reference evidence="1 2" key="1">
    <citation type="submission" date="2016-10" db="EMBL/GenBank/DDBJ databases">
        <authorList>
            <person name="de Groot N.N."/>
        </authorList>
    </citation>
    <scope>NUCLEOTIDE SEQUENCE [LARGE SCALE GENOMIC DNA]</scope>
    <source>
        <strain evidence="1 2">Nl18</strain>
    </source>
</reference>
<proteinExistence type="predicted"/>
<evidence type="ECO:0000313" key="2">
    <source>
        <dbReference type="Proteomes" id="UP000183898"/>
    </source>
</evidence>
<evidence type="ECO:0000313" key="1">
    <source>
        <dbReference type="EMBL" id="SEO39593.1"/>
    </source>
</evidence>
<dbReference type="EMBL" id="FOCT01000020">
    <property type="protein sequence ID" value="SEO39593.1"/>
    <property type="molecule type" value="Genomic_DNA"/>
</dbReference>
<accession>A0A1H8PDI0</accession>
<dbReference type="Proteomes" id="UP000183898">
    <property type="component" value="Unassembled WGS sequence"/>
</dbReference>
<gene>
    <name evidence="1" type="ORF">SAMN05216404_1205</name>
</gene>
<protein>
    <submittedName>
        <fullName evidence="1">Uncharacterized protein</fullName>
    </submittedName>
</protein>
<dbReference type="AlphaFoldDB" id="A0A1H8PDI0"/>
<organism evidence="1 2">
    <name type="scientific">Nitrosospira multiformis</name>
    <dbReference type="NCBI Taxonomy" id="1231"/>
    <lineage>
        <taxon>Bacteria</taxon>
        <taxon>Pseudomonadati</taxon>
        <taxon>Pseudomonadota</taxon>
        <taxon>Betaproteobacteria</taxon>
        <taxon>Nitrosomonadales</taxon>
        <taxon>Nitrosomonadaceae</taxon>
        <taxon>Nitrosospira</taxon>
    </lineage>
</organism>
<name>A0A1H8PDI0_9PROT</name>
<sequence>MEMDRGMHVNLLESVFQTRSREGRPNGRCYLRNNRVSADEEAWIKDFGAER</sequence>